<reference evidence="3" key="1">
    <citation type="journal article" date="2017" name="Nature">
        <title>The sunflower genome provides insights into oil metabolism, flowering and Asterid evolution.</title>
        <authorList>
            <person name="Badouin H."/>
            <person name="Gouzy J."/>
            <person name="Grassa C.J."/>
            <person name="Murat F."/>
            <person name="Staton S.E."/>
            <person name="Cottret L."/>
            <person name="Lelandais-Briere C."/>
            <person name="Owens G.L."/>
            <person name="Carrere S."/>
            <person name="Mayjonade B."/>
            <person name="Legrand L."/>
            <person name="Gill N."/>
            <person name="Kane N.C."/>
            <person name="Bowers J.E."/>
            <person name="Hubner S."/>
            <person name="Bellec A."/>
            <person name="Berard A."/>
            <person name="Berges H."/>
            <person name="Blanchet N."/>
            <person name="Boniface M.C."/>
            <person name="Brunel D."/>
            <person name="Catrice O."/>
            <person name="Chaidir N."/>
            <person name="Claudel C."/>
            <person name="Donnadieu C."/>
            <person name="Faraut T."/>
            <person name="Fievet G."/>
            <person name="Helmstetter N."/>
            <person name="King M."/>
            <person name="Knapp S.J."/>
            <person name="Lai Z."/>
            <person name="Le Paslier M.C."/>
            <person name="Lippi Y."/>
            <person name="Lorenzon L."/>
            <person name="Mandel J.R."/>
            <person name="Marage G."/>
            <person name="Marchand G."/>
            <person name="Marquand E."/>
            <person name="Bret-Mestries E."/>
            <person name="Morien E."/>
            <person name="Nambeesan S."/>
            <person name="Nguyen T."/>
            <person name="Pegot-Espagnet P."/>
            <person name="Pouilly N."/>
            <person name="Raftis F."/>
            <person name="Sallet E."/>
            <person name="Schiex T."/>
            <person name="Thomas J."/>
            <person name="Vandecasteele C."/>
            <person name="Vares D."/>
            <person name="Vear F."/>
            <person name="Vautrin S."/>
            <person name="Crespi M."/>
            <person name="Mangin B."/>
            <person name="Burke J.M."/>
            <person name="Salse J."/>
            <person name="Munos S."/>
            <person name="Vincourt P."/>
            <person name="Rieseberg L.H."/>
            <person name="Langlade N.B."/>
        </authorList>
    </citation>
    <scope>NUCLEOTIDE SEQUENCE [LARGE SCALE GENOMIC DNA]</scope>
    <source>
        <strain evidence="3">cv. SF193</strain>
    </source>
</reference>
<gene>
    <name evidence="2" type="ORF">HannXRQ_Chr01g0030901</name>
</gene>
<dbReference type="EMBL" id="CM007890">
    <property type="protein sequence ID" value="OTG38550.1"/>
    <property type="molecule type" value="Genomic_DNA"/>
</dbReference>
<organism evidence="2 3">
    <name type="scientific">Helianthus annuus</name>
    <name type="common">Common sunflower</name>
    <dbReference type="NCBI Taxonomy" id="4232"/>
    <lineage>
        <taxon>Eukaryota</taxon>
        <taxon>Viridiplantae</taxon>
        <taxon>Streptophyta</taxon>
        <taxon>Embryophyta</taxon>
        <taxon>Tracheophyta</taxon>
        <taxon>Spermatophyta</taxon>
        <taxon>Magnoliopsida</taxon>
        <taxon>eudicotyledons</taxon>
        <taxon>Gunneridae</taxon>
        <taxon>Pentapetalae</taxon>
        <taxon>asterids</taxon>
        <taxon>campanulids</taxon>
        <taxon>Asterales</taxon>
        <taxon>Asteraceae</taxon>
        <taxon>Asteroideae</taxon>
        <taxon>Heliantheae alliance</taxon>
        <taxon>Heliantheae</taxon>
        <taxon>Helianthus</taxon>
    </lineage>
</organism>
<proteinExistence type="predicted"/>
<evidence type="ECO:0000313" key="3">
    <source>
        <dbReference type="Proteomes" id="UP000215914"/>
    </source>
</evidence>
<feature type="signal peptide" evidence="1">
    <location>
        <begin position="1"/>
        <end position="27"/>
    </location>
</feature>
<evidence type="ECO:0000256" key="1">
    <source>
        <dbReference type="SAM" id="SignalP"/>
    </source>
</evidence>
<dbReference type="AlphaFoldDB" id="A0A251VSH3"/>
<sequence length="57" mass="6261">MTYLPFICLIYLLPPALPPILLPPAQAFPSSSSCSNIINQTLIFKYAYNSIAISTKT</sequence>
<evidence type="ECO:0008006" key="4">
    <source>
        <dbReference type="Google" id="ProtNLM"/>
    </source>
</evidence>
<accession>A0A251VSH3</accession>
<name>A0A251VSH3_HELAN</name>
<feature type="chain" id="PRO_5012060966" description="Secreted protein" evidence="1">
    <location>
        <begin position="28"/>
        <end position="57"/>
    </location>
</feature>
<evidence type="ECO:0000313" key="2">
    <source>
        <dbReference type="EMBL" id="OTG38550.1"/>
    </source>
</evidence>
<dbReference type="InParanoid" id="A0A251VSH3"/>
<keyword evidence="3" id="KW-1185">Reference proteome</keyword>
<protein>
    <recommendedName>
        <fullName evidence="4">Secreted protein</fullName>
    </recommendedName>
</protein>
<dbReference type="Proteomes" id="UP000215914">
    <property type="component" value="Chromosome 1"/>
</dbReference>
<keyword evidence="1" id="KW-0732">Signal</keyword>